<proteinExistence type="inferred from homology"/>
<evidence type="ECO:0000313" key="5">
    <source>
        <dbReference type="Proteomes" id="UP001233999"/>
    </source>
</evidence>
<dbReference type="Proteomes" id="UP001233999">
    <property type="component" value="Unassembled WGS sequence"/>
</dbReference>
<reference evidence="4" key="1">
    <citation type="journal article" date="2023" name="IScience">
        <title>Live-bearing cockroach genome reveals convergent evolutionary mechanisms linked to viviparity in insects and beyond.</title>
        <authorList>
            <person name="Fouks B."/>
            <person name="Harrison M.C."/>
            <person name="Mikhailova A.A."/>
            <person name="Marchal E."/>
            <person name="English S."/>
            <person name="Carruthers M."/>
            <person name="Jennings E.C."/>
            <person name="Chiamaka E.L."/>
            <person name="Frigard R.A."/>
            <person name="Pippel M."/>
            <person name="Attardo G.M."/>
            <person name="Benoit J.B."/>
            <person name="Bornberg-Bauer E."/>
            <person name="Tobe S.S."/>
        </authorList>
    </citation>
    <scope>NUCLEOTIDE SEQUENCE</scope>
    <source>
        <strain evidence="4">Stay&amp;Tobe</strain>
    </source>
</reference>
<dbReference type="PRINTS" id="PR00080">
    <property type="entry name" value="SDRFAMILY"/>
</dbReference>
<dbReference type="GO" id="GO:0016616">
    <property type="term" value="F:oxidoreductase activity, acting on the CH-OH group of donors, NAD or NADP as acceptor"/>
    <property type="evidence" value="ECO:0007669"/>
    <property type="project" value="UniProtKB-ARBA"/>
</dbReference>
<evidence type="ECO:0000256" key="1">
    <source>
        <dbReference type="ARBA" id="ARBA00006484"/>
    </source>
</evidence>
<dbReference type="SUPFAM" id="SSF51735">
    <property type="entry name" value="NAD(P)-binding Rossmann-fold domains"/>
    <property type="match status" value="1"/>
</dbReference>
<protein>
    <recommendedName>
        <fullName evidence="6">Farnesol dehydrogenase</fullName>
    </recommendedName>
</protein>
<comment type="similarity">
    <text evidence="1 3">Belongs to the short-chain dehydrogenases/reductases (SDR) family.</text>
</comment>
<dbReference type="EMBL" id="JASPKZ010008354">
    <property type="protein sequence ID" value="KAJ9580230.1"/>
    <property type="molecule type" value="Genomic_DNA"/>
</dbReference>
<keyword evidence="2" id="KW-0560">Oxidoreductase</keyword>
<dbReference type="PANTHER" id="PTHR43115:SF4">
    <property type="entry name" value="DEHYDROGENASE_REDUCTASE SDR FAMILY MEMBER 11"/>
    <property type="match status" value="1"/>
</dbReference>
<evidence type="ECO:0000256" key="2">
    <source>
        <dbReference type="ARBA" id="ARBA00023002"/>
    </source>
</evidence>
<organism evidence="4 5">
    <name type="scientific">Diploptera punctata</name>
    <name type="common">Pacific beetle cockroach</name>
    <dbReference type="NCBI Taxonomy" id="6984"/>
    <lineage>
        <taxon>Eukaryota</taxon>
        <taxon>Metazoa</taxon>
        <taxon>Ecdysozoa</taxon>
        <taxon>Arthropoda</taxon>
        <taxon>Hexapoda</taxon>
        <taxon>Insecta</taxon>
        <taxon>Pterygota</taxon>
        <taxon>Neoptera</taxon>
        <taxon>Polyneoptera</taxon>
        <taxon>Dictyoptera</taxon>
        <taxon>Blattodea</taxon>
        <taxon>Blaberoidea</taxon>
        <taxon>Blaberidae</taxon>
        <taxon>Diplopterinae</taxon>
        <taxon>Diploptera</taxon>
    </lineage>
</organism>
<evidence type="ECO:0000256" key="3">
    <source>
        <dbReference type="RuleBase" id="RU000363"/>
    </source>
</evidence>
<reference evidence="4" key="2">
    <citation type="submission" date="2023-05" db="EMBL/GenBank/DDBJ databases">
        <authorList>
            <person name="Fouks B."/>
        </authorList>
    </citation>
    <scope>NUCLEOTIDE SEQUENCE</scope>
    <source>
        <strain evidence="4">Stay&amp;Tobe</strain>
        <tissue evidence="4">Testes</tissue>
    </source>
</reference>
<sequence>MERWTGRVAVVTGASMGIGAAIAQELVKKGLNVVGLARRLENFEGLLKTLESEKGKLHPMKCDITNETEVKNVFQRIKDWYGRVDILVNNAGTSHESSLIDGETHDWKCMLDLNVLGLSMCTKEALKIMNENKVEDGHIIHINSIAGHTRIPVLEVYAMYCASKNAVTVLTEGLRLELIKKKSKIRVTSISPGVVKTSQTQREFLKMMPYLEPKDIADGVLYALGTPPHVQIHEMIIKPVGEVF</sequence>
<dbReference type="InterPro" id="IPR036291">
    <property type="entry name" value="NAD(P)-bd_dom_sf"/>
</dbReference>
<gene>
    <name evidence="4" type="ORF">L9F63_004103</name>
</gene>
<name>A0AAD7ZH58_DIPPU</name>
<comment type="caution">
    <text evidence="4">The sequence shown here is derived from an EMBL/GenBank/DDBJ whole genome shotgun (WGS) entry which is preliminary data.</text>
</comment>
<dbReference type="AlphaFoldDB" id="A0AAD7ZH58"/>
<evidence type="ECO:0008006" key="6">
    <source>
        <dbReference type="Google" id="ProtNLM"/>
    </source>
</evidence>
<accession>A0AAD7ZH58</accession>
<dbReference type="Pfam" id="PF00106">
    <property type="entry name" value="adh_short"/>
    <property type="match status" value="1"/>
</dbReference>
<dbReference type="Gene3D" id="3.40.50.720">
    <property type="entry name" value="NAD(P)-binding Rossmann-like Domain"/>
    <property type="match status" value="1"/>
</dbReference>
<evidence type="ECO:0000313" key="4">
    <source>
        <dbReference type="EMBL" id="KAJ9580230.1"/>
    </source>
</evidence>
<keyword evidence="5" id="KW-1185">Reference proteome</keyword>
<dbReference type="PRINTS" id="PR00081">
    <property type="entry name" value="GDHRDH"/>
</dbReference>
<dbReference type="PANTHER" id="PTHR43115">
    <property type="entry name" value="DEHYDROGENASE/REDUCTASE SDR FAMILY MEMBER 11"/>
    <property type="match status" value="1"/>
</dbReference>
<dbReference type="FunFam" id="3.40.50.720:FF:000047">
    <property type="entry name" value="NADP-dependent L-serine/L-allo-threonine dehydrogenase"/>
    <property type="match status" value="1"/>
</dbReference>
<dbReference type="InterPro" id="IPR002347">
    <property type="entry name" value="SDR_fam"/>
</dbReference>